<protein>
    <submittedName>
        <fullName evidence="1">Uncharacterized protein</fullName>
    </submittedName>
</protein>
<organism evidence="1">
    <name type="scientific">Picea glauca</name>
    <name type="common">White spruce</name>
    <name type="synonym">Pinus glauca</name>
    <dbReference type="NCBI Taxonomy" id="3330"/>
    <lineage>
        <taxon>Eukaryota</taxon>
        <taxon>Viridiplantae</taxon>
        <taxon>Streptophyta</taxon>
        <taxon>Embryophyta</taxon>
        <taxon>Tracheophyta</taxon>
        <taxon>Spermatophyta</taxon>
        <taxon>Pinopsida</taxon>
        <taxon>Pinidae</taxon>
        <taxon>Conifers I</taxon>
        <taxon>Pinales</taxon>
        <taxon>Pinaceae</taxon>
        <taxon>Picea</taxon>
    </lineage>
</organism>
<name>A0A101M1Y3_PICGL</name>
<accession>A0A101M1Y3</accession>
<sequence length="96" mass="11177">MSIWIRLAQWRAIGYDSSQAWRFATMTLTTTVRMTLTTTVRSILTPNVVHPDRIRHVQAISESSGMYRQYFGYQQCSTFARLNDLMMLQSMFQSTS</sequence>
<comment type="caution">
    <text evidence="1">The sequence shown here is derived from an EMBL/GenBank/DDBJ whole genome shotgun (WGS) entry which is preliminary data.</text>
</comment>
<dbReference type="AlphaFoldDB" id="A0A101M1Y3"/>
<gene>
    <name evidence="1" type="ORF">ABT39_MTgene2781</name>
</gene>
<reference evidence="1" key="1">
    <citation type="journal article" date="2015" name="Genome Biol. Evol.">
        <title>Organellar Genomes of White Spruce (Picea glauca): Assembly and Annotation.</title>
        <authorList>
            <person name="Jackman S.D."/>
            <person name="Warren R.L."/>
            <person name="Gibb E.A."/>
            <person name="Vandervalk B.P."/>
            <person name="Mohamadi H."/>
            <person name="Chu J."/>
            <person name="Raymond A."/>
            <person name="Pleasance S."/>
            <person name="Coope R."/>
            <person name="Wildung M.R."/>
            <person name="Ritland C.E."/>
            <person name="Bousquet J."/>
            <person name="Jones S.J."/>
            <person name="Bohlmann J."/>
            <person name="Birol I."/>
        </authorList>
    </citation>
    <scope>NUCLEOTIDE SEQUENCE [LARGE SCALE GENOMIC DNA]</scope>
    <source>
        <tissue evidence="1">Flushing bud</tissue>
    </source>
</reference>
<geneLocation type="mitochondrion" evidence="1"/>
<evidence type="ECO:0000313" key="1">
    <source>
        <dbReference type="EMBL" id="KUM49556.1"/>
    </source>
</evidence>
<dbReference type="EMBL" id="LKAM01000002">
    <property type="protein sequence ID" value="KUM49556.1"/>
    <property type="molecule type" value="Genomic_DNA"/>
</dbReference>
<keyword evidence="1" id="KW-0496">Mitochondrion</keyword>
<proteinExistence type="predicted"/>